<dbReference type="EMBL" id="BAABME010000955">
    <property type="protein sequence ID" value="GAA0146601.1"/>
    <property type="molecule type" value="Genomic_DNA"/>
</dbReference>
<evidence type="ECO:0000259" key="2">
    <source>
        <dbReference type="PROSITE" id="PS50812"/>
    </source>
</evidence>
<dbReference type="InterPro" id="IPR044679">
    <property type="entry name" value="PWWP2-like"/>
</dbReference>
<dbReference type="PANTHER" id="PTHR33697:SF1">
    <property type="entry name" value="TUDOR_PWWP_MBT SUPERFAMILY PROTEIN"/>
    <property type="match status" value="1"/>
</dbReference>
<dbReference type="AlphaFoldDB" id="A0AAV3P7C4"/>
<organism evidence="3 4">
    <name type="scientific">Lithospermum erythrorhizon</name>
    <name type="common">Purple gromwell</name>
    <name type="synonym">Lithospermum officinale var. erythrorhizon</name>
    <dbReference type="NCBI Taxonomy" id="34254"/>
    <lineage>
        <taxon>Eukaryota</taxon>
        <taxon>Viridiplantae</taxon>
        <taxon>Streptophyta</taxon>
        <taxon>Embryophyta</taxon>
        <taxon>Tracheophyta</taxon>
        <taxon>Spermatophyta</taxon>
        <taxon>Magnoliopsida</taxon>
        <taxon>eudicotyledons</taxon>
        <taxon>Gunneridae</taxon>
        <taxon>Pentapetalae</taxon>
        <taxon>asterids</taxon>
        <taxon>lamiids</taxon>
        <taxon>Boraginales</taxon>
        <taxon>Boraginaceae</taxon>
        <taxon>Boraginoideae</taxon>
        <taxon>Lithospermeae</taxon>
        <taxon>Lithospermum</taxon>
    </lineage>
</organism>
<feature type="region of interest" description="Disordered" evidence="1">
    <location>
        <begin position="152"/>
        <end position="182"/>
    </location>
</feature>
<protein>
    <recommendedName>
        <fullName evidence="2">PWWP domain-containing protein</fullName>
    </recommendedName>
</protein>
<reference evidence="3 4" key="1">
    <citation type="submission" date="2024-01" db="EMBL/GenBank/DDBJ databases">
        <title>The complete chloroplast genome sequence of Lithospermum erythrorhizon: insights into the phylogenetic relationship among Boraginaceae species and the maternal lineages of purple gromwells.</title>
        <authorList>
            <person name="Okada T."/>
            <person name="Watanabe K."/>
        </authorList>
    </citation>
    <scope>NUCLEOTIDE SEQUENCE [LARGE SCALE GENOMIC DNA]</scope>
</reference>
<sequence>MGSLHEGNNKSIDESLGGLVWVRRRNGRWWPGRILRPEELPDTIPSSKSGTAIKLLGRDDASVDWYNVEKPTDVKAFRCGEYAECIEKAEVTATSSSKRIVKCKEDAIKLALEIERACLGKDHPVSNSEMTNQGQEIEDLPRSFCQLEEETNNMGENGSNSETESDLAQGLSLSSVSSEDPAYTGTYVQTVERTSNDSEDDGTEVVKHMKGLDNLGAPVIASSRRKRFQVAHVREFLKRKHRRRTVTKILESKIMVTVPVVYEKLAHPTKSLPRRASSWKVSQVGSDVPKAIFSLKEYDGSPDDGLYDVPMITEEQHCADFLPSVYRTSEGAHVCGGTKYNEHNQVETVSLGKYGSISSGIAEVNNIIQGVDIGISKWQLKGKRSRHTNKNRKKKRKFIDVCDEFDSYAEGAECSIDHNTFSGSQPTGNCTHPLKSRAVSEIKIDEDIRWNRNTYSKVPHGSQVSTELLSQQRLLPHRESRCSMNSKYQDFLIGHHSAESTLFDVNLVVKANYRPQHVPYVSLTSKINGPSIIGHLLTVEVLDDGFCDNLISDPLLCGSSYELDGELGETSTALGGIKLDLETRSNSVRQILLKHTLENVTPSKLRKCGLLSKKIRKLSSLTGAGGEHEEKKLIVEKLRGPSLAFVPLTIVFSRLNEALNSP</sequence>
<gene>
    <name evidence="3" type="ORF">LIER_06517</name>
</gene>
<dbReference type="PANTHER" id="PTHR33697">
    <property type="entry name" value="T17B22.17 PROTEIN-RELATED"/>
    <property type="match status" value="1"/>
</dbReference>
<dbReference type="Pfam" id="PF00855">
    <property type="entry name" value="PWWP"/>
    <property type="match status" value="1"/>
</dbReference>
<proteinExistence type="predicted"/>
<evidence type="ECO:0000313" key="4">
    <source>
        <dbReference type="Proteomes" id="UP001454036"/>
    </source>
</evidence>
<dbReference type="Proteomes" id="UP001454036">
    <property type="component" value="Unassembled WGS sequence"/>
</dbReference>
<dbReference type="Gene3D" id="2.30.30.140">
    <property type="match status" value="1"/>
</dbReference>
<evidence type="ECO:0000313" key="3">
    <source>
        <dbReference type="EMBL" id="GAA0146601.1"/>
    </source>
</evidence>
<dbReference type="CDD" id="cd05162">
    <property type="entry name" value="PWWP"/>
    <property type="match status" value="1"/>
</dbReference>
<dbReference type="PROSITE" id="PS50812">
    <property type="entry name" value="PWWP"/>
    <property type="match status" value="1"/>
</dbReference>
<name>A0AAV3P7C4_LITER</name>
<evidence type="ECO:0000256" key="1">
    <source>
        <dbReference type="SAM" id="MobiDB-lite"/>
    </source>
</evidence>
<feature type="domain" description="PWWP" evidence="2">
    <location>
        <begin position="16"/>
        <end position="70"/>
    </location>
</feature>
<accession>A0AAV3P7C4</accession>
<dbReference type="SUPFAM" id="SSF63748">
    <property type="entry name" value="Tudor/PWWP/MBT"/>
    <property type="match status" value="1"/>
</dbReference>
<feature type="compositionally biased region" description="Polar residues" evidence="1">
    <location>
        <begin position="152"/>
        <end position="162"/>
    </location>
</feature>
<comment type="caution">
    <text evidence="3">The sequence shown here is derived from an EMBL/GenBank/DDBJ whole genome shotgun (WGS) entry which is preliminary data.</text>
</comment>
<dbReference type="InterPro" id="IPR000313">
    <property type="entry name" value="PWWP_dom"/>
</dbReference>
<keyword evidence="4" id="KW-1185">Reference proteome</keyword>